<keyword evidence="4 12" id="KW-1003">Cell membrane</keyword>
<dbReference type="Gene3D" id="3.30.460.20">
    <property type="entry name" value="CorA soluble domain-like"/>
    <property type="match status" value="1"/>
</dbReference>
<dbReference type="FunFam" id="1.20.58.340:FF:000004">
    <property type="entry name" value="Magnesium transport protein CorA"/>
    <property type="match status" value="1"/>
</dbReference>
<dbReference type="NCBIfam" id="TIGR00383">
    <property type="entry name" value="corA"/>
    <property type="match status" value="1"/>
</dbReference>
<organism evidence="13 14">
    <name type="scientific">Aquiflexum gelatinilyticum</name>
    <dbReference type="NCBI Taxonomy" id="2961943"/>
    <lineage>
        <taxon>Bacteria</taxon>
        <taxon>Pseudomonadati</taxon>
        <taxon>Bacteroidota</taxon>
        <taxon>Cytophagia</taxon>
        <taxon>Cytophagales</taxon>
        <taxon>Cyclobacteriaceae</taxon>
        <taxon>Aquiflexum</taxon>
    </lineage>
</organism>
<feature type="transmembrane region" description="Helical" evidence="12">
    <location>
        <begin position="310"/>
        <end position="330"/>
    </location>
</feature>
<dbReference type="GO" id="GO:0015087">
    <property type="term" value="F:cobalt ion transmembrane transporter activity"/>
    <property type="evidence" value="ECO:0007669"/>
    <property type="project" value="UniProtKB-UniRule"/>
</dbReference>
<dbReference type="InterPro" id="IPR002523">
    <property type="entry name" value="MgTranspt_CorA/ZnTranspt_ZntB"/>
</dbReference>
<dbReference type="CDD" id="cd12828">
    <property type="entry name" value="TmCorA-like_1"/>
    <property type="match status" value="1"/>
</dbReference>
<keyword evidence="9 12" id="KW-0472">Membrane</keyword>
<comment type="subcellular location">
    <subcellularLocation>
        <location evidence="1">Cell membrane</location>
        <topology evidence="1">Multi-pass membrane protein</topology>
    </subcellularLocation>
    <subcellularLocation>
        <location evidence="12">Membrane</location>
        <topology evidence="12">Multi-pass membrane protein</topology>
    </subcellularLocation>
</comment>
<evidence type="ECO:0000313" key="13">
    <source>
        <dbReference type="EMBL" id="MCR9014749.1"/>
    </source>
</evidence>
<dbReference type="PANTHER" id="PTHR46494:SF1">
    <property type="entry name" value="CORA FAMILY METAL ION TRANSPORTER (EUROFUNG)"/>
    <property type="match status" value="1"/>
</dbReference>
<evidence type="ECO:0000256" key="12">
    <source>
        <dbReference type="RuleBase" id="RU362010"/>
    </source>
</evidence>
<keyword evidence="7 12" id="KW-1133">Transmembrane helix</keyword>
<keyword evidence="6 12" id="KW-0460">Magnesium</keyword>
<evidence type="ECO:0000256" key="7">
    <source>
        <dbReference type="ARBA" id="ARBA00022989"/>
    </source>
</evidence>
<dbReference type="Pfam" id="PF01544">
    <property type="entry name" value="CorA"/>
    <property type="match status" value="1"/>
</dbReference>
<sequence length="336" mass="39769">MIKSEKASPKDVIMEVYEFGENVLKKHHIKNIEDIRPFLEVSHKFWLNLCGLENEAVLKEISELFNIHPLTLEDIKNTSQRPKFEEFDDNIFVVTKMIYHKNKSHSPITEQVSILFGKNYIISIQENPYDIFDPIRTRLENPTGKMRKMGTDYFAYTLLDIIVDKYFDCLEFAVEKIESLEDQIISQSKKTKLPEIFNQRKVIQQIKRNVWPTRELLSAWKKSENPLVKKKTNPFINDVYEHVIEIIENLEIQRESISALVELFMSNLSLKQNEVMKTLTIIATIFIPLTFIAGVYGMNFQFMPELGWKYGYFFIWILFLGSTLAMVYYFKKKKWF</sequence>
<evidence type="ECO:0000313" key="14">
    <source>
        <dbReference type="Proteomes" id="UP001142175"/>
    </source>
</evidence>
<dbReference type="GO" id="GO:0000287">
    <property type="term" value="F:magnesium ion binding"/>
    <property type="evidence" value="ECO:0007669"/>
    <property type="project" value="TreeGrafter"/>
</dbReference>
<dbReference type="RefSeq" id="WP_258422630.1">
    <property type="nucleotide sequence ID" value="NZ_JANSUY010000003.1"/>
</dbReference>
<comment type="similarity">
    <text evidence="2 12">Belongs to the CorA metal ion transporter (MIT) (TC 1.A.35) family.</text>
</comment>
<keyword evidence="3 12" id="KW-0813">Transport</keyword>
<evidence type="ECO:0000256" key="4">
    <source>
        <dbReference type="ARBA" id="ARBA00022475"/>
    </source>
</evidence>
<comment type="catalytic activity">
    <reaction evidence="10">
        <text>Mg(2+)(in) = Mg(2+)(out)</text>
        <dbReference type="Rhea" id="RHEA:29827"/>
        <dbReference type="ChEBI" id="CHEBI:18420"/>
    </reaction>
</comment>
<dbReference type="GO" id="GO:0005886">
    <property type="term" value="C:plasma membrane"/>
    <property type="evidence" value="ECO:0007669"/>
    <property type="project" value="UniProtKB-SubCell"/>
</dbReference>
<evidence type="ECO:0000256" key="5">
    <source>
        <dbReference type="ARBA" id="ARBA00022692"/>
    </source>
</evidence>
<dbReference type="InterPro" id="IPR045863">
    <property type="entry name" value="CorA_TM1_TM2"/>
</dbReference>
<dbReference type="SUPFAM" id="SSF144083">
    <property type="entry name" value="Magnesium transport protein CorA, transmembrane region"/>
    <property type="match status" value="1"/>
</dbReference>
<comment type="caution">
    <text evidence="13">The sequence shown here is derived from an EMBL/GenBank/DDBJ whole genome shotgun (WGS) entry which is preliminary data.</text>
</comment>
<evidence type="ECO:0000256" key="1">
    <source>
        <dbReference type="ARBA" id="ARBA00004651"/>
    </source>
</evidence>
<evidence type="ECO:0000256" key="11">
    <source>
        <dbReference type="ARBA" id="ARBA00045497"/>
    </source>
</evidence>
<feature type="transmembrane region" description="Helical" evidence="12">
    <location>
        <begin position="279"/>
        <end position="298"/>
    </location>
</feature>
<dbReference type="InterPro" id="IPR045861">
    <property type="entry name" value="CorA_cytoplasmic_dom"/>
</dbReference>
<dbReference type="AlphaFoldDB" id="A0A9X2SY73"/>
<keyword evidence="8 12" id="KW-0406">Ion transport</keyword>
<dbReference type="GO" id="GO:0015095">
    <property type="term" value="F:magnesium ion transmembrane transporter activity"/>
    <property type="evidence" value="ECO:0007669"/>
    <property type="project" value="UniProtKB-UniRule"/>
</dbReference>
<gene>
    <name evidence="12 13" type="primary">corA</name>
    <name evidence="13" type="ORF">NU887_06840</name>
</gene>
<evidence type="ECO:0000256" key="8">
    <source>
        <dbReference type="ARBA" id="ARBA00023065"/>
    </source>
</evidence>
<evidence type="ECO:0000256" key="6">
    <source>
        <dbReference type="ARBA" id="ARBA00022842"/>
    </source>
</evidence>
<evidence type="ECO:0000256" key="2">
    <source>
        <dbReference type="ARBA" id="ARBA00009765"/>
    </source>
</evidence>
<dbReference type="PANTHER" id="PTHR46494">
    <property type="entry name" value="CORA FAMILY METAL ION TRANSPORTER (EUROFUNG)"/>
    <property type="match status" value="1"/>
</dbReference>
<comment type="function">
    <text evidence="11">Mediates influx of magnesium ions. Alternates between open and closed states. Activated by low cytoplasmic Mg(2+) levels. Inactive when cytoplasmic Mg(2+) levels are high.</text>
</comment>
<protein>
    <recommendedName>
        <fullName evidence="12">Magnesium transport protein CorA</fullName>
    </recommendedName>
</protein>
<name>A0A9X2SY73_9BACT</name>
<evidence type="ECO:0000256" key="9">
    <source>
        <dbReference type="ARBA" id="ARBA00023136"/>
    </source>
</evidence>
<dbReference type="Proteomes" id="UP001142175">
    <property type="component" value="Unassembled WGS sequence"/>
</dbReference>
<dbReference type="Gene3D" id="1.20.58.340">
    <property type="entry name" value="Magnesium transport protein CorA, transmembrane region"/>
    <property type="match status" value="2"/>
</dbReference>
<dbReference type="InterPro" id="IPR004488">
    <property type="entry name" value="Mg/Co-transport_prot_CorA"/>
</dbReference>
<evidence type="ECO:0000256" key="3">
    <source>
        <dbReference type="ARBA" id="ARBA00022448"/>
    </source>
</evidence>
<accession>A0A9X2SY73</accession>
<keyword evidence="5 12" id="KW-0812">Transmembrane</keyword>
<dbReference type="GO" id="GO:0050897">
    <property type="term" value="F:cobalt ion binding"/>
    <property type="evidence" value="ECO:0007669"/>
    <property type="project" value="TreeGrafter"/>
</dbReference>
<keyword evidence="14" id="KW-1185">Reference proteome</keyword>
<proteinExistence type="inferred from homology"/>
<dbReference type="EMBL" id="JANSUY010000003">
    <property type="protein sequence ID" value="MCR9014749.1"/>
    <property type="molecule type" value="Genomic_DNA"/>
</dbReference>
<dbReference type="SUPFAM" id="SSF143865">
    <property type="entry name" value="CorA soluble domain-like"/>
    <property type="match status" value="1"/>
</dbReference>
<evidence type="ECO:0000256" key="10">
    <source>
        <dbReference type="ARBA" id="ARBA00034269"/>
    </source>
</evidence>
<reference evidence="13" key="1">
    <citation type="submission" date="2022-08" db="EMBL/GenBank/DDBJ databases">
        <authorList>
            <person name="Zhang D."/>
        </authorList>
    </citation>
    <scope>NUCLEOTIDE SEQUENCE</scope>
    <source>
        <strain evidence="13">XJ19-11</strain>
    </source>
</reference>